<dbReference type="InterPro" id="IPR050222">
    <property type="entry name" value="MATE_MdtK"/>
</dbReference>
<dbReference type="Proteomes" id="UP000831113">
    <property type="component" value="Chromosome"/>
</dbReference>
<evidence type="ECO:0000256" key="2">
    <source>
        <dbReference type="ARBA" id="ARBA00022448"/>
    </source>
</evidence>
<feature type="transmembrane region" description="Helical" evidence="10">
    <location>
        <begin position="131"/>
        <end position="149"/>
    </location>
</feature>
<gene>
    <name evidence="11" type="ORF">MTX78_15570</name>
</gene>
<evidence type="ECO:0000256" key="1">
    <source>
        <dbReference type="ARBA" id="ARBA00004651"/>
    </source>
</evidence>
<feature type="transmembrane region" description="Helical" evidence="10">
    <location>
        <begin position="357"/>
        <end position="380"/>
    </location>
</feature>
<evidence type="ECO:0000313" key="11">
    <source>
        <dbReference type="EMBL" id="UOG73538.1"/>
    </source>
</evidence>
<evidence type="ECO:0000256" key="4">
    <source>
        <dbReference type="ARBA" id="ARBA00022475"/>
    </source>
</evidence>
<keyword evidence="12" id="KW-1185">Reference proteome</keyword>
<evidence type="ECO:0000256" key="5">
    <source>
        <dbReference type="ARBA" id="ARBA00022692"/>
    </source>
</evidence>
<dbReference type="InterPro" id="IPR048279">
    <property type="entry name" value="MdtK-like"/>
</dbReference>
<dbReference type="PIRSF" id="PIRSF006603">
    <property type="entry name" value="DinF"/>
    <property type="match status" value="1"/>
</dbReference>
<name>A0ABY4D0R3_9BACT</name>
<keyword evidence="2" id="KW-0813">Transport</keyword>
<protein>
    <recommendedName>
        <fullName evidence="9">Multidrug-efflux transporter</fullName>
    </recommendedName>
</protein>
<evidence type="ECO:0000256" key="7">
    <source>
        <dbReference type="ARBA" id="ARBA00023065"/>
    </source>
</evidence>
<evidence type="ECO:0000256" key="3">
    <source>
        <dbReference type="ARBA" id="ARBA00022449"/>
    </source>
</evidence>
<feature type="transmembrane region" description="Helical" evidence="10">
    <location>
        <begin position="392"/>
        <end position="411"/>
    </location>
</feature>
<feature type="transmembrane region" description="Helical" evidence="10">
    <location>
        <begin position="274"/>
        <end position="297"/>
    </location>
</feature>
<dbReference type="PANTHER" id="PTHR43298">
    <property type="entry name" value="MULTIDRUG RESISTANCE PROTEIN NORM-RELATED"/>
    <property type="match status" value="1"/>
</dbReference>
<dbReference type="CDD" id="cd13131">
    <property type="entry name" value="MATE_NorM_like"/>
    <property type="match status" value="1"/>
</dbReference>
<feature type="transmembrane region" description="Helical" evidence="10">
    <location>
        <begin position="161"/>
        <end position="182"/>
    </location>
</feature>
<dbReference type="Pfam" id="PF01554">
    <property type="entry name" value="MatE"/>
    <property type="match status" value="2"/>
</dbReference>
<feature type="transmembrane region" description="Helical" evidence="10">
    <location>
        <begin position="89"/>
        <end position="111"/>
    </location>
</feature>
<keyword evidence="4" id="KW-1003">Cell membrane</keyword>
<feature type="transmembrane region" description="Helical" evidence="10">
    <location>
        <begin position="417"/>
        <end position="436"/>
    </location>
</feature>
<keyword evidence="8 10" id="KW-0472">Membrane</keyword>
<evidence type="ECO:0000256" key="8">
    <source>
        <dbReference type="ARBA" id="ARBA00023136"/>
    </source>
</evidence>
<keyword evidence="5 10" id="KW-0812">Transmembrane</keyword>
<feature type="transmembrane region" description="Helical" evidence="10">
    <location>
        <begin position="318"/>
        <end position="337"/>
    </location>
</feature>
<evidence type="ECO:0000256" key="10">
    <source>
        <dbReference type="SAM" id="Phobius"/>
    </source>
</evidence>
<feature type="transmembrane region" description="Helical" evidence="10">
    <location>
        <begin position="194"/>
        <end position="214"/>
    </location>
</feature>
<sequence>MSLTALRPHLKPTLLLAYPVVLSQLGHVLVNVCDSVMVGQTGKVPLAAVSLGVSVNTVVMVLGLGLSMGITPLVAAADGQRDVRQLGRLLSTGVWLCALAGIVLGAAGLLIAPLLGHLRQPAEVVRLAAPWVRVLFLSLLPLMVFQGFKQFAEGLGLTRQAMYLSILANLINAGLCYTFIFGHFGAPALGMMGSAWATLIARILMAVLMGAYVLRAARLQPYREAVHSWLRPDKATLRRLIGLGSPIGVQMMFEMGAFSFSAIMIGWVGATALAAHQIAINVASVTYMAASGIAAAATIRVGNLRGVGDAYGARQAGLAAYLLAFLFMSSMGLLLVATRHFVPHFYNHDPTVVAQAATLLLIAAAFQVSDGLQVVGLGALRGLEDVKVPSVVALLAYWVVALPLGYGLGFGLKMGNIGVWLGLLLGLTLVAGVLLWRFRQHSAVSVPPPAVLASH</sequence>
<proteinExistence type="predicted"/>
<feature type="transmembrane region" description="Helical" evidence="10">
    <location>
        <begin position="50"/>
        <end position="77"/>
    </location>
</feature>
<evidence type="ECO:0000256" key="6">
    <source>
        <dbReference type="ARBA" id="ARBA00022989"/>
    </source>
</evidence>
<evidence type="ECO:0000313" key="12">
    <source>
        <dbReference type="Proteomes" id="UP000831113"/>
    </source>
</evidence>
<evidence type="ECO:0000256" key="9">
    <source>
        <dbReference type="ARBA" id="ARBA00031636"/>
    </source>
</evidence>
<dbReference type="NCBIfam" id="TIGR00797">
    <property type="entry name" value="matE"/>
    <property type="match status" value="1"/>
</dbReference>
<dbReference type="PANTHER" id="PTHR43298:SF2">
    <property type="entry name" value="FMN_FAD EXPORTER YEEO-RELATED"/>
    <property type="match status" value="1"/>
</dbReference>
<accession>A0ABY4D0R3</accession>
<dbReference type="RefSeq" id="WP_243796121.1">
    <property type="nucleotide sequence ID" value="NZ_CP094669.1"/>
</dbReference>
<dbReference type="InterPro" id="IPR002528">
    <property type="entry name" value="MATE_fam"/>
</dbReference>
<organism evidence="11 12">
    <name type="scientific">Hymenobacter tibetensis</name>
    <dbReference type="NCBI Taxonomy" id="497967"/>
    <lineage>
        <taxon>Bacteria</taxon>
        <taxon>Pseudomonadati</taxon>
        <taxon>Bacteroidota</taxon>
        <taxon>Cytophagia</taxon>
        <taxon>Cytophagales</taxon>
        <taxon>Hymenobacteraceae</taxon>
        <taxon>Hymenobacter</taxon>
    </lineage>
</organism>
<keyword evidence="3" id="KW-0050">Antiport</keyword>
<keyword evidence="7" id="KW-0406">Ion transport</keyword>
<dbReference type="EMBL" id="CP094669">
    <property type="protein sequence ID" value="UOG73538.1"/>
    <property type="molecule type" value="Genomic_DNA"/>
</dbReference>
<comment type="subcellular location">
    <subcellularLocation>
        <location evidence="1">Cell membrane</location>
        <topology evidence="1">Multi-pass membrane protein</topology>
    </subcellularLocation>
</comment>
<reference evidence="11 12" key="1">
    <citation type="submission" date="2022-03" db="EMBL/GenBank/DDBJ databases">
        <title>Hymenobactersp. isolated from the air.</title>
        <authorList>
            <person name="Won M."/>
            <person name="Kwon S.-W."/>
        </authorList>
    </citation>
    <scope>NUCLEOTIDE SEQUENCE [LARGE SCALE GENOMIC DNA]</scope>
    <source>
        <strain evidence="11 12">KACC 21982</strain>
    </source>
</reference>
<keyword evidence="6 10" id="KW-1133">Transmembrane helix</keyword>